<dbReference type="HAMAP" id="MF_01363">
    <property type="entry name" value="Ribosomal_bL21"/>
    <property type="match status" value="1"/>
</dbReference>
<evidence type="ECO:0000256" key="4">
    <source>
        <dbReference type="ARBA" id="ARBA00022980"/>
    </source>
</evidence>
<dbReference type="PANTHER" id="PTHR21349">
    <property type="entry name" value="50S RIBOSOMAL PROTEIN L21"/>
    <property type="match status" value="1"/>
</dbReference>
<evidence type="ECO:0000256" key="3">
    <source>
        <dbReference type="ARBA" id="ARBA00022884"/>
    </source>
</evidence>
<dbReference type="EMBL" id="PCUC01000141">
    <property type="protein sequence ID" value="PIQ05561.1"/>
    <property type="molecule type" value="Genomic_DNA"/>
</dbReference>
<evidence type="ECO:0000256" key="5">
    <source>
        <dbReference type="ARBA" id="ARBA00023274"/>
    </source>
</evidence>
<dbReference type="AlphaFoldDB" id="A0A2H0FHR3"/>
<comment type="subunit">
    <text evidence="6">Part of the 50S ribosomal subunit. Contacts protein L20.</text>
</comment>
<dbReference type="InterPro" id="IPR036164">
    <property type="entry name" value="bL21-like_sf"/>
</dbReference>
<dbReference type="GO" id="GO:0006412">
    <property type="term" value="P:translation"/>
    <property type="evidence" value="ECO:0007669"/>
    <property type="project" value="UniProtKB-UniRule"/>
</dbReference>
<evidence type="ECO:0000256" key="2">
    <source>
        <dbReference type="ARBA" id="ARBA00022730"/>
    </source>
</evidence>
<dbReference type="GO" id="GO:0003735">
    <property type="term" value="F:structural constituent of ribosome"/>
    <property type="evidence" value="ECO:0007669"/>
    <property type="project" value="InterPro"/>
</dbReference>
<dbReference type="GO" id="GO:1990904">
    <property type="term" value="C:ribonucleoprotein complex"/>
    <property type="evidence" value="ECO:0007669"/>
    <property type="project" value="UniProtKB-KW"/>
</dbReference>
<keyword evidence="5 6" id="KW-0687">Ribonucleoprotein</keyword>
<dbReference type="PROSITE" id="PS01169">
    <property type="entry name" value="RIBOSOMAL_L21"/>
    <property type="match status" value="1"/>
</dbReference>
<keyword evidence="2 6" id="KW-0699">rRNA-binding</keyword>
<dbReference type="InterPro" id="IPR018258">
    <property type="entry name" value="Ribosomal_bL21_CS"/>
</dbReference>
<evidence type="ECO:0000313" key="8">
    <source>
        <dbReference type="EMBL" id="PIQ05561.1"/>
    </source>
</evidence>
<comment type="similarity">
    <text evidence="1 6 7">Belongs to the bacterial ribosomal protein bL21 family.</text>
</comment>
<dbReference type="SUPFAM" id="SSF141091">
    <property type="entry name" value="L21p-like"/>
    <property type="match status" value="1"/>
</dbReference>
<name>A0A2H0FHR3_9BACT</name>
<proteinExistence type="inferred from homology"/>
<keyword evidence="3 6" id="KW-0694">RNA-binding</keyword>
<evidence type="ECO:0000256" key="7">
    <source>
        <dbReference type="RuleBase" id="RU000562"/>
    </source>
</evidence>
<evidence type="ECO:0000256" key="6">
    <source>
        <dbReference type="HAMAP-Rule" id="MF_01363"/>
    </source>
</evidence>
<comment type="function">
    <text evidence="6 7">This protein binds to 23S rRNA in the presence of protein L20.</text>
</comment>
<evidence type="ECO:0000256" key="1">
    <source>
        <dbReference type="ARBA" id="ARBA00008563"/>
    </source>
</evidence>
<organism evidence="8 9">
    <name type="scientific">Candidatus Nealsonbacteria bacterium CG18_big_fil_WC_8_21_14_2_50_37_10</name>
    <dbReference type="NCBI Taxonomy" id="1974717"/>
    <lineage>
        <taxon>Bacteria</taxon>
        <taxon>Candidatus Nealsoniibacteriota</taxon>
    </lineage>
</organism>
<comment type="caution">
    <text evidence="8">The sequence shown here is derived from an EMBL/GenBank/DDBJ whole genome shotgun (WGS) entry which is preliminary data.</text>
</comment>
<sequence>MLAVIRTGGKQYLVSPGQKIKIEKIAKKEGSEISFPEVLLLEKGLRPSRHPPAKGGPLKIEIGTPLVKGAKVIGKVLGHGKGKKLIVFKYKAKKRYKVKKGHRQPYTEIEIKEIQMSKSK</sequence>
<dbReference type="NCBIfam" id="TIGR00061">
    <property type="entry name" value="L21"/>
    <property type="match status" value="1"/>
</dbReference>
<dbReference type="Proteomes" id="UP000230778">
    <property type="component" value="Unassembled WGS sequence"/>
</dbReference>
<dbReference type="GO" id="GO:0005840">
    <property type="term" value="C:ribosome"/>
    <property type="evidence" value="ECO:0007669"/>
    <property type="project" value="UniProtKB-KW"/>
</dbReference>
<dbReference type="GO" id="GO:0019843">
    <property type="term" value="F:rRNA binding"/>
    <property type="evidence" value="ECO:0007669"/>
    <property type="project" value="UniProtKB-UniRule"/>
</dbReference>
<dbReference type="Pfam" id="PF00829">
    <property type="entry name" value="Ribosomal_L21p"/>
    <property type="match status" value="1"/>
</dbReference>
<dbReference type="PANTHER" id="PTHR21349:SF0">
    <property type="entry name" value="LARGE RIBOSOMAL SUBUNIT PROTEIN BL21M"/>
    <property type="match status" value="1"/>
</dbReference>
<evidence type="ECO:0000313" key="9">
    <source>
        <dbReference type="Proteomes" id="UP000230778"/>
    </source>
</evidence>
<dbReference type="GO" id="GO:0005737">
    <property type="term" value="C:cytoplasm"/>
    <property type="evidence" value="ECO:0007669"/>
    <property type="project" value="UniProtKB-ARBA"/>
</dbReference>
<gene>
    <name evidence="6 8" type="primary">rplU</name>
    <name evidence="8" type="ORF">COW72_02715</name>
</gene>
<dbReference type="InterPro" id="IPR001787">
    <property type="entry name" value="Ribosomal_bL21"/>
</dbReference>
<dbReference type="InterPro" id="IPR028909">
    <property type="entry name" value="bL21-like"/>
</dbReference>
<keyword evidence="4 6" id="KW-0689">Ribosomal protein</keyword>
<accession>A0A2H0FHR3</accession>
<reference evidence="8 9" key="1">
    <citation type="submission" date="2017-09" db="EMBL/GenBank/DDBJ databases">
        <title>Depth-based differentiation of microbial function through sediment-hosted aquifers and enrichment of novel symbionts in the deep terrestrial subsurface.</title>
        <authorList>
            <person name="Probst A.J."/>
            <person name="Ladd B."/>
            <person name="Jarett J.K."/>
            <person name="Geller-Mcgrath D.E."/>
            <person name="Sieber C.M."/>
            <person name="Emerson J.B."/>
            <person name="Anantharaman K."/>
            <person name="Thomas B.C."/>
            <person name="Malmstrom R."/>
            <person name="Stieglmeier M."/>
            <person name="Klingl A."/>
            <person name="Woyke T."/>
            <person name="Ryan C.M."/>
            <person name="Banfield J.F."/>
        </authorList>
    </citation>
    <scope>NUCLEOTIDE SEQUENCE [LARGE SCALE GENOMIC DNA]</scope>
    <source>
        <strain evidence="8">CG18_big_fil_WC_8_21_14_2_50_37_10</strain>
    </source>
</reference>
<protein>
    <recommendedName>
        <fullName evidence="6">Large ribosomal subunit protein bL21</fullName>
    </recommendedName>
</protein>